<dbReference type="CDD" id="cd06558">
    <property type="entry name" value="crotonase-like"/>
    <property type="match status" value="1"/>
</dbReference>
<dbReference type="InterPro" id="IPR029045">
    <property type="entry name" value="ClpP/crotonase-like_dom_sf"/>
</dbReference>
<evidence type="ECO:0000256" key="1">
    <source>
        <dbReference type="ARBA" id="ARBA00005254"/>
    </source>
</evidence>
<dbReference type="PANTHER" id="PTHR11941">
    <property type="entry name" value="ENOYL-COA HYDRATASE-RELATED"/>
    <property type="match status" value="1"/>
</dbReference>
<dbReference type="PROSITE" id="PS00166">
    <property type="entry name" value="ENOYL_COA_HYDRATASE"/>
    <property type="match status" value="1"/>
</dbReference>
<dbReference type="AlphaFoldDB" id="A0A423PDG1"/>
<evidence type="ECO:0000256" key="2">
    <source>
        <dbReference type="ARBA" id="ARBA00023239"/>
    </source>
</evidence>
<dbReference type="GO" id="GO:0016829">
    <property type="term" value="F:lyase activity"/>
    <property type="evidence" value="ECO:0007669"/>
    <property type="project" value="UniProtKB-KW"/>
</dbReference>
<evidence type="ECO:0000313" key="5">
    <source>
        <dbReference type="Proteomes" id="UP000285123"/>
    </source>
</evidence>
<dbReference type="Gene3D" id="3.90.226.10">
    <property type="entry name" value="2-enoyl-CoA Hydratase, Chain A, domain 1"/>
    <property type="match status" value="1"/>
</dbReference>
<gene>
    <name evidence="4" type="ORF">SAHL_17490</name>
</gene>
<organism evidence="4 5">
    <name type="scientific">Salinisphaera orenii YIM 95161</name>
    <dbReference type="NCBI Taxonomy" id="1051139"/>
    <lineage>
        <taxon>Bacteria</taxon>
        <taxon>Pseudomonadati</taxon>
        <taxon>Pseudomonadota</taxon>
        <taxon>Gammaproteobacteria</taxon>
        <taxon>Salinisphaerales</taxon>
        <taxon>Salinisphaeraceae</taxon>
        <taxon>Salinisphaera</taxon>
    </lineage>
</organism>
<accession>A0A423PDG1</accession>
<dbReference type="InterPro" id="IPR001753">
    <property type="entry name" value="Enoyl-CoA_hydra/iso"/>
</dbReference>
<comment type="similarity">
    <text evidence="1 3">Belongs to the enoyl-CoA hydratase/isomerase family.</text>
</comment>
<reference evidence="4 5" key="1">
    <citation type="submission" date="2013-10" db="EMBL/GenBank/DDBJ databases">
        <title>Salinisphaera halophila YIM 95161 Genome Sequencing.</title>
        <authorList>
            <person name="Lai Q."/>
            <person name="Li C."/>
            <person name="Shao Z."/>
        </authorList>
    </citation>
    <scope>NUCLEOTIDE SEQUENCE [LARGE SCALE GENOMIC DNA]</scope>
    <source>
        <strain evidence="4 5">YIM 95161</strain>
    </source>
</reference>
<sequence length="263" mass="28065">METIRFDVAAGVATITLDRPQQKNAINGAMTGELAEAVATVRDDDNIRALVITGAAGAFCAGGDIKAMLANRDDPAARQARMRFHHRWLEQLVHLDKPVIAAVDGAAFGAGFGLALAADLVIASTRAKFSMAFMKIGLVPDFGALYTLPRIVGLQRAKEIIYSARTVAADEAVSLGIALEAVEAEALPDRVRAIATSLAAASPTAFMLSKRALNVSQLNDFRTMLDMELTSQSVAFATPEHGDAVDAFLDKRPPAFEWPARED</sequence>
<dbReference type="InterPro" id="IPR014748">
    <property type="entry name" value="Enoyl-CoA_hydra_C"/>
</dbReference>
<dbReference type="EMBL" id="AYKF01000153">
    <property type="protein sequence ID" value="ROO22375.1"/>
    <property type="molecule type" value="Genomic_DNA"/>
</dbReference>
<dbReference type="OrthoDB" id="9797151at2"/>
<name>A0A423PDG1_9GAMM</name>
<dbReference type="SUPFAM" id="SSF52096">
    <property type="entry name" value="ClpP/crotonase"/>
    <property type="match status" value="1"/>
</dbReference>
<dbReference type="Proteomes" id="UP000285123">
    <property type="component" value="Unassembled WGS sequence"/>
</dbReference>
<dbReference type="Pfam" id="PF00378">
    <property type="entry name" value="ECH_1"/>
    <property type="match status" value="1"/>
</dbReference>
<dbReference type="Gene3D" id="1.10.12.10">
    <property type="entry name" value="Lyase 2-enoyl-coa Hydratase, Chain A, domain 2"/>
    <property type="match status" value="1"/>
</dbReference>
<dbReference type="RefSeq" id="WP_123592677.1">
    <property type="nucleotide sequence ID" value="NZ_AYKF01000153.1"/>
</dbReference>
<comment type="caution">
    <text evidence="4">The sequence shown here is derived from an EMBL/GenBank/DDBJ whole genome shotgun (WGS) entry which is preliminary data.</text>
</comment>
<keyword evidence="2" id="KW-0456">Lyase</keyword>
<proteinExistence type="inferred from homology"/>
<dbReference type="GO" id="GO:0006635">
    <property type="term" value="P:fatty acid beta-oxidation"/>
    <property type="evidence" value="ECO:0007669"/>
    <property type="project" value="TreeGrafter"/>
</dbReference>
<protein>
    <submittedName>
        <fullName evidence="4">Enoyl-CoA hydratase</fullName>
    </submittedName>
</protein>
<evidence type="ECO:0000256" key="3">
    <source>
        <dbReference type="RuleBase" id="RU003707"/>
    </source>
</evidence>
<evidence type="ECO:0000313" key="4">
    <source>
        <dbReference type="EMBL" id="ROO22375.1"/>
    </source>
</evidence>
<dbReference type="PANTHER" id="PTHR11941:SF133">
    <property type="entry name" value="1,2-EPOXYPHENYLACETYL-COA ISOMERASE"/>
    <property type="match status" value="1"/>
</dbReference>
<dbReference type="InterPro" id="IPR018376">
    <property type="entry name" value="Enoyl-CoA_hyd/isom_CS"/>
</dbReference>